<dbReference type="AlphaFoldDB" id="A0A1W1BHL5"/>
<evidence type="ECO:0000313" key="1">
    <source>
        <dbReference type="EMBL" id="SFV52969.1"/>
    </source>
</evidence>
<protein>
    <submittedName>
        <fullName evidence="1">Uncharacterized protein</fullName>
    </submittedName>
</protein>
<organism evidence="1">
    <name type="scientific">hydrothermal vent metagenome</name>
    <dbReference type="NCBI Taxonomy" id="652676"/>
    <lineage>
        <taxon>unclassified sequences</taxon>
        <taxon>metagenomes</taxon>
        <taxon>ecological metagenomes</taxon>
    </lineage>
</organism>
<sequence length="81" mass="8960">MKLLLTLMVAGATLLFAGGDILPIKHYQPRDVYKPVVQKQRGCYKPNIKKCPNCVDVAEICPDDPNVPIIESIPCEADVNH</sequence>
<reference evidence="1" key="1">
    <citation type="submission" date="2016-10" db="EMBL/GenBank/DDBJ databases">
        <authorList>
            <person name="de Groot N.N."/>
        </authorList>
    </citation>
    <scope>NUCLEOTIDE SEQUENCE</scope>
</reference>
<accession>A0A1W1BHL5</accession>
<gene>
    <name evidence="1" type="ORF">MNB_SV-14-1228</name>
</gene>
<name>A0A1W1BHL5_9ZZZZ</name>
<dbReference type="EMBL" id="FPHN01000016">
    <property type="protein sequence ID" value="SFV52969.1"/>
    <property type="molecule type" value="Genomic_DNA"/>
</dbReference>
<proteinExistence type="predicted"/>